<dbReference type="Pfam" id="PF20466">
    <property type="entry name" value="MmeI_TRD"/>
    <property type="match status" value="1"/>
</dbReference>
<dbReference type="EMBL" id="CAEZZP010000006">
    <property type="protein sequence ID" value="CAB4762496.1"/>
    <property type="molecule type" value="Genomic_DNA"/>
</dbReference>
<evidence type="ECO:0000259" key="8">
    <source>
        <dbReference type="Pfam" id="PF20467"/>
    </source>
</evidence>
<evidence type="ECO:0000313" key="12">
    <source>
        <dbReference type="EMBL" id="CAB4794131.1"/>
    </source>
</evidence>
<feature type="domain" description="MmeI-like DNA-methyltransferase" evidence="9">
    <location>
        <begin position="339"/>
        <end position="601"/>
    </location>
</feature>
<evidence type="ECO:0000259" key="9">
    <source>
        <dbReference type="Pfam" id="PF20473"/>
    </source>
</evidence>
<evidence type="ECO:0000313" key="13">
    <source>
        <dbReference type="EMBL" id="CAB4858004.1"/>
    </source>
</evidence>
<dbReference type="InterPro" id="IPR046817">
    <property type="entry name" value="MmeI_N"/>
</dbReference>
<dbReference type="InterPro" id="IPR050953">
    <property type="entry name" value="N4_N6_ade-DNA_methylase"/>
</dbReference>
<proteinExistence type="predicted"/>
<reference evidence="11" key="1">
    <citation type="submission" date="2020-05" db="EMBL/GenBank/DDBJ databases">
        <authorList>
            <person name="Chiriac C."/>
            <person name="Salcher M."/>
            <person name="Ghai R."/>
            <person name="Kavagutti S V."/>
        </authorList>
    </citation>
    <scope>NUCLEOTIDE SEQUENCE</scope>
</reference>
<dbReference type="PANTHER" id="PTHR33841">
    <property type="entry name" value="DNA METHYLTRANSFERASE YEEA-RELATED"/>
    <property type="match status" value="1"/>
</dbReference>
<dbReference type="Pfam" id="PF20464">
    <property type="entry name" value="MmeI_N"/>
    <property type="match status" value="1"/>
</dbReference>
<organism evidence="11">
    <name type="scientific">freshwater metagenome</name>
    <dbReference type="NCBI Taxonomy" id="449393"/>
    <lineage>
        <taxon>unclassified sequences</taxon>
        <taxon>metagenomes</taxon>
        <taxon>ecological metagenomes</taxon>
    </lineage>
</organism>
<evidence type="ECO:0000313" key="15">
    <source>
        <dbReference type="EMBL" id="CAB5030078.1"/>
    </source>
</evidence>
<sequence length="924" mass="102966">MSKPPSWNEIRTNAQQFATRWEGTSDENAESQSFWNEFLGIFGIDRKRVATFEARAKRESTGGRGRIDLLWPGTLVAEHKSAGRDLATAEAQALDYLESIDINDFPGVIVTSDFGHFRVRDLGGDNIPFTFPLADLPKEIDRFGVIAGYRQRKFGDKEEEEANVKAARLMGDLYEELARTGYEGHDASVLMTRLLLLMFADDTGMWEKGLFSEFIETRTQPDGSDLGSQLAMLFQVLDKAETARPATMDELLLRFPYVNGHLFSDRIDIPSFDKRMRDELVRCTEFDWSKISPAVFGSLFQAVKSKEARRTLGEHYTTEHNILRALAPLFLDDLWLEYESVRDNAQRLERLHDKIADIRVLDPACGCGNFLVIAYRELRRLELAILTRVADLRKDTQMHLDVSNMVRVRLSHFYGIEIEEWPARIAETAMFLVDQQANHELAITFGNAPDRLPIMNAVNITVGNALRVDWESVLPSSDCSYIVGNPPFMGRYTRDREGTDDLQAAFEGTKGSGNIDYVCAWYALAARYMSGTRIRAALVSTNSITMGEQPAVLWGYMSRFEMSIDFAHRTFAWQSEAPGAAAVHVVIVGFSAGVAAKKMLYMYEDLKVEPLVLEVGNINPYLVDAPWVVVGSRTTPLSLEAPVMRFGSMPHDGGHLLLSPEQADEVKAKDTVAAPFVARLIGSAELIRGEMRYCYWLVDAPPSVFSTSKYIAAACEKVIAVRKVSPDPSAVKAVATPGLFKARRQPIGRYLAVPRVSSETRRYVPLAFLTPDVIASDAVLTIDGADGYCFGLMTSRAFNIWNAAVSGRLESRFRISAEITYNNFPWPDSTANRDGISEAALTVLMVRDEFPGSSLADLYNPKGMPAKLVEAHSALDRKVLAAYGLKSSATDAEVLSALFARYAELTANLLTELPVKKTRKKKSD</sequence>
<feature type="domain" description="MmeI-like target recognition" evidence="7">
    <location>
        <begin position="625"/>
        <end position="828"/>
    </location>
</feature>
<evidence type="ECO:0000259" key="7">
    <source>
        <dbReference type="Pfam" id="PF20466"/>
    </source>
</evidence>
<dbReference type="InterPro" id="IPR046819">
    <property type="entry name" value="MmeI_hel"/>
</dbReference>
<dbReference type="Gene3D" id="3.40.50.150">
    <property type="entry name" value="Vaccinia Virus protein VP39"/>
    <property type="match status" value="1"/>
</dbReference>
<feature type="domain" description="MmeI-like helicase spacer" evidence="6">
    <location>
        <begin position="185"/>
        <end position="263"/>
    </location>
</feature>
<dbReference type="EC" id="2.1.1.72" evidence="1"/>
<evidence type="ECO:0000313" key="11">
    <source>
        <dbReference type="EMBL" id="CAB4762496.1"/>
    </source>
</evidence>
<dbReference type="GO" id="GO:0009007">
    <property type="term" value="F:site-specific DNA-methyltransferase (adenine-specific) activity"/>
    <property type="evidence" value="ECO:0007669"/>
    <property type="project" value="UniProtKB-EC"/>
</dbReference>
<dbReference type="EMBL" id="CAFBLJ010000009">
    <property type="protein sequence ID" value="CAB4858004.1"/>
    <property type="molecule type" value="Genomic_DNA"/>
</dbReference>
<evidence type="ECO:0000256" key="4">
    <source>
        <dbReference type="ARBA" id="ARBA00047942"/>
    </source>
</evidence>
<name>A0A6J6USK6_9ZZZZ</name>
<dbReference type="Pfam" id="PF20473">
    <property type="entry name" value="MmeI_Mtase"/>
    <property type="match status" value="1"/>
</dbReference>
<accession>A0A6J6USK6</accession>
<keyword evidence="2" id="KW-0489">Methyltransferase</keyword>
<dbReference type="InterPro" id="IPR029063">
    <property type="entry name" value="SAM-dependent_MTases_sf"/>
</dbReference>
<dbReference type="InterPro" id="IPR046820">
    <property type="entry name" value="MmeI_TRD"/>
</dbReference>
<protein>
    <recommendedName>
        <fullName evidence="1">site-specific DNA-methyltransferase (adenine-specific)</fullName>
        <ecNumber evidence="1">2.1.1.72</ecNumber>
    </recommendedName>
</protein>
<evidence type="ECO:0000313" key="14">
    <source>
        <dbReference type="EMBL" id="CAB4898919.1"/>
    </source>
</evidence>
<dbReference type="GO" id="GO:0032259">
    <property type="term" value="P:methylation"/>
    <property type="evidence" value="ECO:0007669"/>
    <property type="project" value="UniProtKB-KW"/>
</dbReference>
<gene>
    <name evidence="10" type="ORF">UFOPK2658_01093</name>
    <name evidence="11" type="ORF">UFOPK2880_00206</name>
    <name evidence="12" type="ORF">UFOPK3004_00233</name>
    <name evidence="13" type="ORF">UFOPK3304_00289</name>
    <name evidence="14" type="ORF">UFOPK3494_00830</name>
    <name evidence="15" type="ORF">UFOPK4134_00887</name>
</gene>
<feature type="domain" description="MmeI-like N-terminal" evidence="5">
    <location>
        <begin position="13"/>
        <end position="179"/>
    </location>
</feature>
<dbReference type="EMBL" id="CAEZYH010000043">
    <property type="protein sequence ID" value="CAB4721916.1"/>
    <property type="molecule type" value="Genomic_DNA"/>
</dbReference>
<dbReference type="Pfam" id="PF20467">
    <property type="entry name" value="MmeI_C"/>
    <property type="match status" value="1"/>
</dbReference>
<dbReference type="Pfam" id="PF20465">
    <property type="entry name" value="MmeI_hel"/>
    <property type="match status" value="1"/>
</dbReference>
<evidence type="ECO:0000259" key="5">
    <source>
        <dbReference type="Pfam" id="PF20464"/>
    </source>
</evidence>
<dbReference type="InterPro" id="IPR046818">
    <property type="entry name" value="MmeI_C"/>
</dbReference>
<dbReference type="EMBL" id="CAFAAL010000010">
    <property type="protein sequence ID" value="CAB4794131.1"/>
    <property type="molecule type" value="Genomic_DNA"/>
</dbReference>
<dbReference type="InterPro" id="IPR046816">
    <property type="entry name" value="MmeI_Mtase"/>
</dbReference>
<keyword evidence="3" id="KW-0808">Transferase</keyword>
<dbReference type="PRINTS" id="PR00507">
    <property type="entry name" value="N12N6MTFRASE"/>
</dbReference>
<feature type="domain" description="MmeI-like C-terminal" evidence="8">
    <location>
        <begin position="831"/>
        <end position="909"/>
    </location>
</feature>
<dbReference type="EMBL" id="CAFBMF010000041">
    <property type="protein sequence ID" value="CAB4898919.1"/>
    <property type="molecule type" value="Genomic_DNA"/>
</dbReference>
<dbReference type="EMBL" id="CAFBPS010000058">
    <property type="protein sequence ID" value="CAB5030078.1"/>
    <property type="molecule type" value="Genomic_DNA"/>
</dbReference>
<evidence type="ECO:0000313" key="10">
    <source>
        <dbReference type="EMBL" id="CAB4721916.1"/>
    </source>
</evidence>
<comment type="catalytic activity">
    <reaction evidence="4">
        <text>a 2'-deoxyadenosine in DNA + S-adenosyl-L-methionine = an N(6)-methyl-2'-deoxyadenosine in DNA + S-adenosyl-L-homocysteine + H(+)</text>
        <dbReference type="Rhea" id="RHEA:15197"/>
        <dbReference type="Rhea" id="RHEA-COMP:12418"/>
        <dbReference type="Rhea" id="RHEA-COMP:12419"/>
        <dbReference type="ChEBI" id="CHEBI:15378"/>
        <dbReference type="ChEBI" id="CHEBI:57856"/>
        <dbReference type="ChEBI" id="CHEBI:59789"/>
        <dbReference type="ChEBI" id="CHEBI:90615"/>
        <dbReference type="ChEBI" id="CHEBI:90616"/>
        <dbReference type="EC" id="2.1.1.72"/>
    </reaction>
</comment>
<dbReference type="PANTHER" id="PTHR33841:SF1">
    <property type="entry name" value="DNA METHYLTRANSFERASE A"/>
    <property type="match status" value="1"/>
</dbReference>
<dbReference type="SUPFAM" id="SSF53335">
    <property type="entry name" value="S-adenosyl-L-methionine-dependent methyltransferases"/>
    <property type="match status" value="1"/>
</dbReference>
<evidence type="ECO:0000259" key="6">
    <source>
        <dbReference type="Pfam" id="PF20465"/>
    </source>
</evidence>
<evidence type="ECO:0000256" key="1">
    <source>
        <dbReference type="ARBA" id="ARBA00011900"/>
    </source>
</evidence>
<evidence type="ECO:0000256" key="2">
    <source>
        <dbReference type="ARBA" id="ARBA00022603"/>
    </source>
</evidence>
<evidence type="ECO:0000256" key="3">
    <source>
        <dbReference type="ARBA" id="ARBA00022679"/>
    </source>
</evidence>
<dbReference type="AlphaFoldDB" id="A0A6J6USK6"/>